<dbReference type="PANTHER" id="PTHR33606:SF3">
    <property type="entry name" value="PROTEIN YCII"/>
    <property type="match status" value="1"/>
</dbReference>
<dbReference type="Proteomes" id="UP001148313">
    <property type="component" value="Unassembled WGS sequence"/>
</dbReference>
<dbReference type="RefSeq" id="WP_271092443.1">
    <property type="nucleotide sequence ID" value="NZ_JAPJZH010000025.1"/>
</dbReference>
<comment type="caution">
    <text evidence="3">The sequence shown here is derived from an EMBL/GenBank/DDBJ whole genome shotgun (WGS) entry which is preliminary data.</text>
</comment>
<reference evidence="3" key="1">
    <citation type="submission" date="2022-11" db="EMBL/GenBank/DDBJ databases">
        <title>Hoeflea poritis sp. nov., isolated from scleractinian coral Porites lutea.</title>
        <authorList>
            <person name="Zhang G."/>
            <person name="Wei Q."/>
            <person name="Cai L."/>
        </authorList>
    </citation>
    <scope>NUCLEOTIDE SEQUENCE</scope>
    <source>
        <strain evidence="3">E7-10</strain>
    </source>
</reference>
<organism evidence="3 4">
    <name type="scientific">Hoeflea poritis</name>
    <dbReference type="NCBI Taxonomy" id="2993659"/>
    <lineage>
        <taxon>Bacteria</taxon>
        <taxon>Pseudomonadati</taxon>
        <taxon>Pseudomonadota</taxon>
        <taxon>Alphaproteobacteria</taxon>
        <taxon>Hyphomicrobiales</taxon>
        <taxon>Rhizobiaceae</taxon>
        <taxon>Hoeflea</taxon>
    </lineage>
</organism>
<evidence type="ECO:0000259" key="2">
    <source>
        <dbReference type="Pfam" id="PF03795"/>
    </source>
</evidence>
<evidence type="ECO:0000313" key="4">
    <source>
        <dbReference type="Proteomes" id="UP001148313"/>
    </source>
</evidence>
<evidence type="ECO:0000256" key="1">
    <source>
        <dbReference type="ARBA" id="ARBA00007689"/>
    </source>
</evidence>
<comment type="similarity">
    <text evidence="1">Belongs to the YciI family.</text>
</comment>
<sequence length="102" mass="11442">MLFSVTLMDRPDGAALRAETAARHREYVARFLPQIVLGGPLLAADGETMIGSQIIIDMPDVQATRAFVENEPYNRAGLFEQVQIRRFRSVASNPELIRENQI</sequence>
<accession>A0ABT4VV43</accession>
<dbReference type="InterPro" id="IPR051807">
    <property type="entry name" value="Sec-metab_biosynth-assoc"/>
</dbReference>
<protein>
    <submittedName>
        <fullName evidence="3">YciI family protein</fullName>
    </submittedName>
</protein>
<dbReference type="InterPro" id="IPR005545">
    <property type="entry name" value="YCII"/>
</dbReference>
<proteinExistence type="inferred from homology"/>
<dbReference type="InterPro" id="IPR011008">
    <property type="entry name" value="Dimeric_a/b-barrel"/>
</dbReference>
<name>A0ABT4VV43_9HYPH</name>
<dbReference type="Pfam" id="PF03795">
    <property type="entry name" value="YCII"/>
    <property type="match status" value="1"/>
</dbReference>
<feature type="domain" description="YCII-related" evidence="2">
    <location>
        <begin position="1"/>
        <end position="88"/>
    </location>
</feature>
<dbReference type="PANTHER" id="PTHR33606">
    <property type="entry name" value="PROTEIN YCII"/>
    <property type="match status" value="1"/>
</dbReference>
<gene>
    <name evidence="3" type="ORF">OOZ53_24680</name>
</gene>
<dbReference type="SUPFAM" id="SSF54909">
    <property type="entry name" value="Dimeric alpha+beta barrel"/>
    <property type="match status" value="1"/>
</dbReference>
<keyword evidence="4" id="KW-1185">Reference proteome</keyword>
<evidence type="ECO:0000313" key="3">
    <source>
        <dbReference type="EMBL" id="MDA4848575.1"/>
    </source>
</evidence>
<dbReference type="Gene3D" id="3.30.70.1060">
    <property type="entry name" value="Dimeric alpha+beta barrel"/>
    <property type="match status" value="1"/>
</dbReference>
<dbReference type="EMBL" id="JAPJZH010000025">
    <property type="protein sequence ID" value="MDA4848575.1"/>
    <property type="molecule type" value="Genomic_DNA"/>
</dbReference>